<dbReference type="KEGG" id="mgin:FRZ54_07075"/>
<protein>
    <submittedName>
        <fullName evidence="1">DUF488 family protein</fullName>
    </submittedName>
</protein>
<proteinExistence type="predicted"/>
<evidence type="ECO:0000313" key="2">
    <source>
        <dbReference type="Proteomes" id="UP000321479"/>
    </source>
</evidence>
<dbReference type="EMBL" id="CP042436">
    <property type="protein sequence ID" value="QEC62353.1"/>
    <property type="molecule type" value="Genomic_DNA"/>
</dbReference>
<dbReference type="PANTHER" id="PTHR36849">
    <property type="entry name" value="CYTOPLASMIC PROTEIN-RELATED"/>
    <property type="match status" value="1"/>
</dbReference>
<organism evidence="1 2">
    <name type="scientific">Mucilaginibacter ginsenosidivorans</name>
    <dbReference type="NCBI Taxonomy" id="398053"/>
    <lineage>
        <taxon>Bacteria</taxon>
        <taxon>Pseudomonadati</taxon>
        <taxon>Bacteroidota</taxon>
        <taxon>Sphingobacteriia</taxon>
        <taxon>Sphingobacteriales</taxon>
        <taxon>Sphingobacteriaceae</taxon>
        <taxon>Mucilaginibacter</taxon>
    </lineage>
</organism>
<reference evidence="1 2" key="1">
    <citation type="journal article" date="2017" name="Curr. Microbiol.">
        <title>Mucilaginibacter ginsenosidivorans sp. nov., Isolated from Soil of Ginseng Field.</title>
        <authorList>
            <person name="Kim M.M."/>
            <person name="Siddiqi M.Z."/>
            <person name="Im W.T."/>
        </authorList>
    </citation>
    <scope>NUCLEOTIDE SEQUENCE [LARGE SCALE GENOMIC DNA]</scope>
    <source>
        <strain evidence="1 2">Gsoil 3017</strain>
    </source>
</reference>
<gene>
    <name evidence="1" type="ORF">FRZ54_07075</name>
</gene>
<dbReference type="Pfam" id="PF22752">
    <property type="entry name" value="DUF488-N3i"/>
    <property type="match status" value="1"/>
</dbReference>
<dbReference type="RefSeq" id="WP_147030930.1">
    <property type="nucleotide sequence ID" value="NZ_CP042436.1"/>
</dbReference>
<dbReference type="Proteomes" id="UP000321479">
    <property type="component" value="Chromosome"/>
</dbReference>
<accession>A0A5B8UTS8</accession>
<dbReference type="PANTHER" id="PTHR36849:SF1">
    <property type="entry name" value="CYTOPLASMIC PROTEIN"/>
    <property type="match status" value="1"/>
</dbReference>
<name>A0A5B8UTS8_9SPHI</name>
<dbReference type="AlphaFoldDB" id="A0A5B8UTS8"/>
<keyword evidence="2" id="KW-1185">Reference proteome</keyword>
<sequence length="52" mass="6102">MKISIKRVYEAPAEEDDTRILVDRLWPRGLTKEKAAVDTWLKEIAPSTEFRK</sequence>
<dbReference type="OrthoDB" id="9790745at2"/>
<dbReference type="InterPro" id="IPR052552">
    <property type="entry name" value="YeaO-like"/>
</dbReference>
<evidence type="ECO:0000313" key="1">
    <source>
        <dbReference type="EMBL" id="QEC62353.1"/>
    </source>
</evidence>